<dbReference type="PIRSF" id="PIRSF015761">
    <property type="entry name" value="Protein_L"/>
    <property type="match status" value="1"/>
</dbReference>
<dbReference type="InterPro" id="IPR043129">
    <property type="entry name" value="ATPase_NBD"/>
</dbReference>
<feature type="domain" description="GspL periplasmic" evidence="11">
    <location>
        <begin position="264"/>
        <end position="405"/>
    </location>
</feature>
<keyword evidence="13" id="KW-1185">Reference proteome</keyword>
<dbReference type="Proteomes" id="UP000612361">
    <property type="component" value="Unassembled WGS sequence"/>
</dbReference>
<dbReference type="SUPFAM" id="SSF53067">
    <property type="entry name" value="Actin-like ATPase domain"/>
    <property type="match status" value="1"/>
</dbReference>
<keyword evidence="7" id="KW-0653">Protein transport</keyword>
<dbReference type="EMBL" id="JACOGG010000005">
    <property type="protein sequence ID" value="MBC3934969.1"/>
    <property type="molecule type" value="Genomic_DNA"/>
</dbReference>
<sequence length="417" mass="44654">MASTLYISLPPRGVAQSRPDWLTNPLSFALYSAEGQLMQQGQQTLAQLRSLADGARQLSLLLAASDVSLLSVAVPPMTAAKLKQALPNLIEEQLSSDPADAAMVAGEVSDGKVQVAVTDRAWLETAANLVKDWNVRKITAFPAQLLLEAAPAMDAASAAFETAEGYTEISLRKGVLDGAGLSLADTSTEDALRMLNLIAGGTALHVLVPAQELQAVQSIAQSTGLGTDWSFAALNWSSRLASVSARVPDLMLDISALHKPAIDWAAWRWPLGLAAAVVLVNIAALNFEWFTLKREAKAMNDAIVQTYRSSFPKDTLSSDLPKQMEQKLDQARRLSGQFAQNDFAILDAQFAQVWDRVMAGKGAAITYVEFKDHALHVKLKSVSGVPVDELRQALAEQALKMEAGSDGVLHISAGGKK</sequence>
<keyword evidence="6" id="KW-0812">Transmembrane</keyword>
<evidence type="ECO:0000259" key="10">
    <source>
        <dbReference type="Pfam" id="PF05134"/>
    </source>
</evidence>
<evidence type="ECO:0000256" key="7">
    <source>
        <dbReference type="ARBA" id="ARBA00022927"/>
    </source>
</evidence>
<evidence type="ECO:0000256" key="8">
    <source>
        <dbReference type="ARBA" id="ARBA00022989"/>
    </source>
</evidence>
<gene>
    <name evidence="12" type="ORF">H8K47_06315</name>
</gene>
<dbReference type="GO" id="GO:0015627">
    <property type="term" value="C:type II protein secretion system complex"/>
    <property type="evidence" value="ECO:0007669"/>
    <property type="project" value="InterPro"/>
</dbReference>
<dbReference type="AlphaFoldDB" id="A0A923KSI5"/>
<evidence type="ECO:0000313" key="12">
    <source>
        <dbReference type="EMBL" id="MBC3934969.1"/>
    </source>
</evidence>
<dbReference type="GO" id="GO:0005886">
    <property type="term" value="C:plasma membrane"/>
    <property type="evidence" value="ECO:0007669"/>
    <property type="project" value="UniProtKB-SubCell"/>
</dbReference>
<dbReference type="InterPro" id="IPR024230">
    <property type="entry name" value="GspL_cyto_dom"/>
</dbReference>
<evidence type="ECO:0000259" key="11">
    <source>
        <dbReference type="Pfam" id="PF12693"/>
    </source>
</evidence>
<feature type="domain" description="GspL cytoplasmic actin-ATPase-like" evidence="10">
    <location>
        <begin position="26"/>
        <end position="131"/>
    </location>
</feature>
<evidence type="ECO:0000256" key="6">
    <source>
        <dbReference type="ARBA" id="ARBA00022692"/>
    </source>
</evidence>
<dbReference type="NCBIfam" id="TIGR01709">
    <property type="entry name" value="typeII_sec_gspL"/>
    <property type="match status" value="1"/>
</dbReference>
<name>A0A923KSI5_9BURK</name>
<evidence type="ECO:0000256" key="3">
    <source>
        <dbReference type="ARBA" id="ARBA00022448"/>
    </source>
</evidence>
<dbReference type="Gene3D" id="3.30.420.380">
    <property type="match status" value="1"/>
</dbReference>
<comment type="subcellular location">
    <subcellularLocation>
        <location evidence="1">Cell inner membrane</location>
        <topology evidence="1">Single-pass membrane protein</topology>
    </subcellularLocation>
</comment>
<evidence type="ECO:0008006" key="14">
    <source>
        <dbReference type="Google" id="ProtNLM"/>
    </source>
</evidence>
<keyword evidence="4" id="KW-1003">Cell membrane</keyword>
<comment type="similarity">
    <text evidence="2">Belongs to the GSP L family.</text>
</comment>
<evidence type="ECO:0000256" key="9">
    <source>
        <dbReference type="ARBA" id="ARBA00023136"/>
    </source>
</evidence>
<dbReference type="GO" id="GO:0009276">
    <property type="term" value="C:Gram-negative-bacterium-type cell wall"/>
    <property type="evidence" value="ECO:0007669"/>
    <property type="project" value="InterPro"/>
</dbReference>
<organism evidence="12 13">
    <name type="scientific">Undibacterium rugosum</name>
    <dbReference type="NCBI Taxonomy" id="2762291"/>
    <lineage>
        <taxon>Bacteria</taxon>
        <taxon>Pseudomonadati</taxon>
        <taxon>Pseudomonadota</taxon>
        <taxon>Betaproteobacteria</taxon>
        <taxon>Burkholderiales</taxon>
        <taxon>Oxalobacteraceae</taxon>
        <taxon>Undibacterium</taxon>
    </lineage>
</organism>
<evidence type="ECO:0000256" key="2">
    <source>
        <dbReference type="ARBA" id="ARBA00005318"/>
    </source>
</evidence>
<evidence type="ECO:0000256" key="4">
    <source>
        <dbReference type="ARBA" id="ARBA00022475"/>
    </source>
</evidence>
<comment type="caution">
    <text evidence="12">The sequence shown here is derived from an EMBL/GenBank/DDBJ whole genome shotgun (WGS) entry which is preliminary data.</text>
</comment>
<protein>
    <recommendedName>
        <fullName evidence="14">General secretion pathway protein L</fullName>
    </recommendedName>
</protein>
<dbReference type="InterPro" id="IPR007812">
    <property type="entry name" value="T2SS_protein-GspL"/>
</dbReference>
<keyword evidence="3" id="KW-0813">Transport</keyword>
<dbReference type="GO" id="GO:0015628">
    <property type="term" value="P:protein secretion by the type II secretion system"/>
    <property type="evidence" value="ECO:0007669"/>
    <property type="project" value="InterPro"/>
</dbReference>
<keyword evidence="9" id="KW-0472">Membrane</keyword>
<accession>A0A923KSI5</accession>
<dbReference type="Pfam" id="PF05134">
    <property type="entry name" value="T2SSL"/>
    <property type="match status" value="1"/>
</dbReference>
<evidence type="ECO:0000256" key="1">
    <source>
        <dbReference type="ARBA" id="ARBA00004377"/>
    </source>
</evidence>
<reference evidence="12" key="1">
    <citation type="submission" date="2020-08" db="EMBL/GenBank/DDBJ databases">
        <title>Novel species isolated from subtropical streams in China.</title>
        <authorList>
            <person name="Lu H."/>
        </authorList>
    </citation>
    <scope>NUCLEOTIDE SEQUENCE</scope>
    <source>
        <strain evidence="12">CY7W</strain>
    </source>
</reference>
<evidence type="ECO:0000313" key="13">
    <source>
        <dbReference type="Proteomes" id="UP000612361"/>
    </source>
</evidence>
<dbReference type="Pfam" id="PF12693">
    <property type="entry name" value="GspL_C"/>
    <property type="match status" value="1"/>
</dbReference>
<evidence type="ECO:0000256" key="5">
    <source>
        <dbReference type="ARBA" id="ARBA00022519"/>
    </source>
</evidence>
<dbReference type="InterPro" id="IPR025691">
    <property type="entry name" value="GspL_pp_dom"/>
</dbReference>
<keyword evidence="5" id="KW-0997">Cell inner membrane</keyword>
<dbReference type="RefSeq" id="WP_186880568.1">
    <property type="nucleotide sequence ID" value="NZ_JACOGG010000005.1"/>
</dbReference>
<keyword evidence="8" id="KW-1133">Transmembrane helix</keyword>
<proteinExistence type="inferred from homology"/>